<dbReference type="AlphaFoldDB" id="A0A944D572"/>
<evidence type="ECO:0000313" key="3">
    <source>
        <dbReference type="Proteomes" id="UP000694660"/>
    </source>
</evidence>
<name>A0A944D572_DENI1</name>
<feature type="signal peptide" evidence="1">
    <location>
        <begin position="1"/>
        <end position="21"/>
    </location>
</feature>
<protein>
    <submittedName>
        <fullName evidence="2">Porin</fullName>
    </submittedName>
</protein>
<dbReference type="Pfam" id="PF09694">
    <property type="entry name" value="Gcw_chp"/>
    <property type="match status" value="1"/>
</dbReference>
<dbReference type="RefSeq" id="WP_214359821.1">
    <property type="nucleotide sequence ID" value="NZ_JAEKFT010000002.1"/>
</dbReference>
<gene>
    <name evidence="2" type="ORF">I8J34_02655</name>
</gene>
<keyword evidence="3" id="KW-1185">Reference proteome</keyword>
<accession>A0A944D572</accession>
<organism evidence="2 3">
    <name type="scientific">Denitromonas iodatirespirans</name>
    <dbReference type="NCBI Taxonomy" id="2795389"/>
    <lineage>
        <taxon>Bacteria</taxon>
        <taxon>Pseudomonadati</taxon>
        <taxon>Pseudomonadota</taxon>
        <taxon>Betaproteobacteria</taxon>
        <taxon>Rhodocyclales</taxon>
        <taxon>Zoogloeaceae</taxon>
        <taxon>Denitromonas</taxon>
    </lineage>
</organism>
<reference evidence="3" key="1">
    <citation type="journal article" date="2022" name="ISME J.">
        <title>Genetic and phylogenetic analysis of dissimilatory iodate-reducing bacteria identifies potential niches across the world's oceans.</title>
        <authorList>
            <person name="Reyes-Umana V."/>
            <person name="Henning Z."/>
            <person name="Lee K."/>
            <person name="Barnum T.P."/>
            <person name="Coates J.D."/>
        </authorList>
    </citation>
    <scope>NUCLEOTIDE SEQUENCE [LARGE SCALE GENOMIC DNA]</scope>
    <source>
        <strain evidence="3">IR12</strain>
    </source>
</reference>
<proteinExistence type="predicted"/>
<dbReference type="SUPFAM" id="SSF56935">
    <property type="entry name" value="Porins"/>
    <property type="match status" value="1"/>
</dbReference>
<dbReference type="InterPro" id="IPR010239">
    <property type="entry name" value="CHP02001"/>
</dbReference>
<dbReference type="NCBIfam" id="TIGR02001">
    <property type="entry name" value="gcw_chp"/>
    <property type="match status" value="1"/>
</dbReference>
<dbReference type="EMBL" id="JAEKFT010000002">
    <property type="protein sequence ID" value="MBT0960065.1"/>
    <property type="molecule type" value="Genomic_DNA"/>
</dbReference>
<sequence>MLKRTLCAATVVACLSGAAFAEDSPISANVGFVSDYQYRGYSQTSENMALQGGFDYAHDSGFYVGVWGSSIDWLDKGGLEVDVYGGFANTIGDFGYDVGVLQYFYPGGEIGGESADTTEAYVGVSWKFLSFKYSYAFTDLFGAADSDGSEYYDLSASHEVGGGFTLGAHVGRQKIVGGTSYNDWKVGVSKDYAGFTFGLDYVDTDVDNDDNADARVIVSVSKSF</sequence>
<feature type="chain" id="PRO_5037763385" evidence="1">
    <location>
        <begin position="22"/>
        <end position="224"/>
    </location>
</feature>
<dbReference type="Proteomes" id="UP000694660">
    <property type="component" value="Unassembled WGS sequence"/>
</dbReference>
<comment type="caution">
    <text evidence="2">The sequence shown here is derived from an EMBL/GenBank/DDBJ whole genome shotgun (WGS) entry which is preliminary data.</text>
</comment>
<evidence type="ECO:0000256" key="1">
    <source>
        <dbReference type="SAM" id="SignalP"/>
    </source>
</evidence>
<evidence type="ECO:0000313" key="2">
    <source>
        <dbReference type="EMBL" id="MBT0960065.1"/>
    </source>
</evidence>
<keyword evidence="1" id="KW-0732">Signal</keyword>